<dbReference type="EMBL" id="VOMB01000010">
    <property type="protein sequence ID" value="MBU9763793.1"/>
    <property type="molecule type" value="Genomic_DNA"/>
</dbReference>
<keyword evidence="2" id="KW-1185">Reference proteome</keyword>
<evidence type="ECO:0000313" key="2">
    <source>
        <dbReference type="Proteomes" id="UP000812982"/>
    </source>
</evidence>
<gene>
    <name evidence="1" type="ORF">FR943_08055</name>
</gene>
<dbReference type="InterPro" id="IPR022536">
    <property type="entry name" value="EspC"/>
</dbReference>
<dbReference type="Proteomes" id="UP000812982">
    <property type="component" value="Unassembled WGS sequence"/>
</dbReference>
<protein>
    <submittedName>
        <fullName evidence="1">ESX-1 secretion-associated protein</fullName>
    </submittedName>
</protein>
<proteinExistence type="predicted"/>
<evidence type="ECO:0000313" key="1">
    <source>
        <dbReference type="EMBL" id="MBU9763793.1"/>
    </source>
</evidence>
<dbReference type="Pfam" id="PF10824">
    <property type="entry name" value="T7SS_ESX_EspC"/>
    <property type="match status" value="1"/>
</dbReference>
<organism evidence="1 2">
    <name type="scientific">[Mycobacterium] fortunisiensis</name>
    <dbReference type="NCBI Taxonomy" id="2600579"/>
    <lineage>
        <taxon>Bacteria</taxon>
        <taxon>Bacillati</taxon>
        <taxon>Actinomycetota</taxon>
        <taxon>Actinomycetes</taxon>
        <taxon>Mycobacteriales</taxon>
        <taxon>Mycobacteriaceae</taxon>
        <taxon>Mycolicibacterium</taxon>
    </lineage>
</organism>
<accession>A0ABS6KJV5</accession>
<sequence length="101" mass="10489">MGQVDLARVDVAAVFAVAQQFDAIADLLEGSARARLSRPMFGGSTAGREHVGPGEAVRSATSELADALRQWARAAGEIAAVLRLSADRYVVADGHAADRVG</sequence>
<comment type="caution">
    <text evidence="1">The sequence shown here is derived from an EMBL/GenBank/DDBJ whole genome shotgun (WGS) entry which is preliminary data.</text>
</comment>
<reference evidence="1 2" key="1">
    <citation type="journal article" date="2021" name="Sci. Rep.">
        <title>Phenotypic and genomic hallmarks of a novel, potentially pathogenic rapidly growing Mycobacterium species related to the Mycobacterium fortuitum complex.</title>
        <authorList>
            <person name="Gharbi R."/>
            <person name="Khanna V."/>
            <person name="Frigui W."/>
            <person name="Mhenni B."/>
            <person name="Brosch R."/>
            <person name="Mardassi H."/>
        </authorList>
    </citation>
    <scope>NUCLEOTIDE SEQUENCE [LARGE SCALE GENOMIC DNA]</scope>
    <source>
        <strain evidence="1 2">TNTM28</strain>
    </source>
</reference>
<name>A0ABS6KJV5_9MYCO</name>
<dbReference type="RefSeq" id="WP_217155796.1">
    <property type="nucleotide sequence ID" value="NZ_VOMB01000010.1"/>
</dbReference>